<organism evidence="4 5">
    <name type="scientific">Dipteronia sinensis</name>
    <dbReference type="NCBI Taxonomy" id="43782"/>
    <lineage>
        <taxon>Eukaryota</taxon>
        <taxon>Viridiplantae</taxon>
        <taxon>Streptophyta</taxon>
        <taxon>Embryophyta</taxon>
        <taxon>Tracheophyta</taxon>
        <taxon>Spermatophyta</taxon>
        <taxon>Magnoliopsida</taxon>
        <taxon>eudicotyledons</taxon>
        <taxon>Gunneridae</taxon>
        <taxon>Pentapetalae</taxon>
        <taxon>rosids</taxon>
        <taxon>malvids</taxon>
        <taxon>Sapindales</taxon>
        <taxon>Sapindaceae</taxon>
        <taxon>Hippocastanoideae</taxon>
        <taxon>Acereae</taxon>
        <taxon>Dipteronia</taxon>
    </lineage>
</organism>
<dbReference type="PANTHER" id="PTHR47991">
    <property type="entry name" value="OXOGLUTARATE/IRON-DEPENDENT DIOXYGENASE"/>
    <property type="match status" value="1"/>
</dbReference>
<name>A0AAE0AHL2_9ROSI</name>
<evidence type="ECO:0000259" key="3">
    <source>
        <dbReference type="PROSITE" id="PS51471"/>
    </source>
</evidence>
<reference evidence="4" key="1">
    <citation type="journal article" date="2023" name="Plant J.">
        <title>Genome sequences and population genomics provide insights into the demographic history, inbreeding, and mutation load of two 'living fossil' tree species of Dipteronia.</title>
        <authorList>
            <person name="Feng Y."/>
            <person name="Comes H.P."/>
            <person name="Chen J."/>
            <person name="Zhu S."/>
            <person name="Lu R."/>
            <person name="Zhang X."/>
            <person name="Li P."/>
            <person name="Qiu J."/>
            <person name="Olsen K.M."/>
            <person name="Qiu Y."/>
        </authorList>
    </citation>
    <scope>NUCLEOTIDE SEQUENCE</scope>
    <source>
        <strain evidence="4">NBL</strain>
    </source>
</reference>
<dbReference type="InterPro" id="IPR005123">
    <property type="entry name" value="Oxoglu/Fe-dep_dioxygenase_dom"/>
</dbReference>
<dbReference type="AlphaFoldDB" id="A0AAE0AHL2"/>
<dbReference type="Pfam" id="PF03171">
    <property type="entry name" value="2OG-FeII_Oxy"/>
    <property type="match status" value="1"/>
</dbReference>
<evidence type="ECO:0000256" key="2">
    <source>
        <dbReference type="ARBA" id="ARBA00023004"/>
    </source>
</evidence>
<sequence>MVRKLPEVLMENLGVKPSNSKIDSLIGLNMVNMNFYPTCPNSELTVGMGCRSDISAIIVLLQDGIGRLYVKVEEDIEDVGKKGEWMEISPIYSALVINVGDALQGCSKSVEHRVRTTSNKSIVSISVFTMPKPTEKIGPLPELVERDGAQFRELIFQDYMSNFFSNAQDGKKSLHFAQVNN</sequence>
<evidence type="ECO:0000256" key="1">
    <source>
        <dbReference type="ARBA" id="ARBA00022723"/>
    </source>
</evidence>
<evidence type="ECO:0000313" key="5">
    <source>
        <dbReference type="Proteomes" id="UP001281410"/>
    </source>
</evidence>
<proteinExistence type="predicted"/>
<dbReference type="GO" id="GO:0046872">
    <property type="term" value="F:metal ion binding"/>
    <property type="evidence" value="ECO:0007669"/>
    <property type="project" value="UniProtKB-KW"/>
</dbReference>
<dbReference type="InterPro" id="IPR050295">
    <property type="entry name" value="Plant_2OG-oxidoreductases"/>
</dbReference>
<feature type="domain" description="Fe2OG dioxygenase" evidence="3">
    <location>
        <begin position="21"/>
        <end position="131"/>
    </location>
</feature>
<dbReference type="SUPFAM" id="SSF51197">
    <property type="entry name" value="Clavaminate synthase-like"/>
    <property type="match status" value="1"/>
</dbReference>
<accession>A0AAE0AHL2</accession>
<protein>
    <recommendedName>
        <fullName evidence="3">Fe2OG dioxygenase domain-containing protein</fullName>
    </recommendedName>
</protein>
<dbReference type="Gene3D" id="2.60.120.330">
    <property type="entry name" value="B-lactam Antibiotic, Isopenicillin N Synthase, Chain"/>
    <property type="match status" value="1"/>
</dbReference>
<keyword evidence="1" id="KW-0479">Metal-binding</keyword>
<comment type="caution">
    <text evidence="4">The sequence shown here is derived from an EMBL/GenBank/DDBJ whole genome shotgun (WGS) entry which is preliminary data.</text>
</comment>
<dbReference type="Proteomes" id="UP001281410">
    <property type="component" value="Unassembled WGS sequence"/>
</dbReference>
<gene>
    <name evidence="4" type="ORF">Dsin_011695</name>
</gene>
<dbReference type="InterPro" id="IPR027443">
    <property type="entry name" value="IPNS-like_sf"/>
</dbReference>
<dbReference type="InterPro" id="IPR044861">
    <property type="entry name" value="IPNS-like_FE2OG_OXY"/>
</dbReference>
<evidence type="ECO:0000313" key="4">
    <source>
        <dbReference type="EMBL" id="KAK3217725.1"/>
    </source>
</evidence>
<keyword evidence="5" id="KW-1185">Reference proteome</keyword>
<dbReference type="EMBL" id="JANJYJ010000004">
    <property type="protein sequence ID" value="KAK3217725.1"/>
    <property type="molecule type" value="Genomic_DNA"/>
</dbReference>
<dbReference type="PROSITE" id="PS51471">
    <property type="entry name" value="FE2OG_OXY"/>
    <property type="match status" value="1"/>
</dbReference>
<keyword evidence="2" id="KW-0408">Iron</keyword>